<feature type="domain" description="RdRp catalytic" evidence="10">
    <location>
        <begin position="235"/>
        <end position="365"/>
    </location>
</feature>
<keyword evidence="12" id="KW-1185">Reference proteome</keyword>
<dbReference type="InterPro" id="IPR005093">
    <property type="entry name" value="RNArep_beta"/>
</dbReference>
<keyword evidence="6" id="KW-0693">Viral RNA replication</keyword>
<dbReference type="GeneID" id="80398577"/>
<sequence>MRKKVSRRTRHESNANFSYPTDLSTTFLDKLRGLSRSFKTDYLFSEILSKFVSSDTAPEKVRRTRAINKWLGAEANNEQTNVRLMTVDLGFNILPRVTYEKFMRKVSDIVITIIGETPPEDVLNGSFSGGASTSRSRTYSHPAKKYEGLADVTIDALPLLQEITSHYLWGLFPYDEVRVVEGNVLFTVPKSTDIDRCACKEPDINMYLQKGVGSYFRKKLTRFGIDLTDQSKNRNLARRGSLDGSLATIDLSSASDSISRELVFQVLPITWFAYLDSIRSKTTMIDSELHVCEMFSSMGNGFTFELQTIIYYSIARAVSYFTGEQGVISVYGDDIIVPSGVASDLIFVLTFLGFNTNTDKTFIDGPFRESCGGHFVNGHDVTPFYIRKPISDLHTCITIANQLRRWAECEGSEILDPEVEDSWQYLANQIPKCFWGGHDTNDSSHLTSYWRPKSPKKLTQVTGKPVLTNIGGYLWWHDTRDTNPTSSIDSSGWSSYKLPLGRYRSTKRKDLQRVRSVFLHELLM</sequence>
<keyword evidence="3" id="KW-0808">Transferase</keyword>
<dbReference type="GO" id="GO:0039694">
    <property type="term" value="P:viral RNA genome replication"/>
    <property type="evidence" value="ECO:0007669"/>
    <property type="project" value="InterPro"/>
</dbReference>
<keyword evidence="4" id="KW-0548">Nucleotidyltransferase</keyword>
<evidence type="ECO:0000259" key="10">
    <source>
        <dbReference type="PROSITE" id="PS50522"/>
    </source>
</evidence>
<evidence type="ECO:0000256" key="4">
    <source>
        <dbReference type="ARBA" id="ARBA00022695"/>
    </source>
</evidence>
<accession>A0A8S5L1H5</accession>
<dbReference type="GO" id="GO:0000166">
    <property type="term" value="F:nucleotide binding"/>
    <property type="evidence" value="ECO:0007669"/>
    <property type="project" value="UniProtKB-KW"/>
</dbReference>
<organism evidence="11 12">
    <name type="scientific">ssRNA phage SRR6255733_1</name>
    <dbReference type="NCBI Taxonomy" id="2786497"/>
    <lineage>
        <taxon>Viruses</taxon>
        <taxon>Riboviria</taxon>
        <taxon>Orthornavirae</taxon>
        <taxon>Lenarviricota</taxon>
        <taxon>Leviviricetes</taxon>
        <taxon>Norzivirales</taxon>
        <taxon>Fiersviridae</taxon>
        <taxon>Mihkrovirus</taxon>
        <taxon>Mihkrovirus peladaptatum</taxon>
    </lineage>
</organism>
<keyword evidence="9" id="KW-0479">Metal-binding</keyword>
<dbReference type="InterPro" id="IPR043502">
    <property type="entry name" value="DNA/RNA_pol_sf"/>
</dbReference>
<keyword evidence="9" id="KW-0460">Magnesium</keyword>
<evidence type="ECO:0000313" key="12">
    <source>
        <dbReference type="Proteomes" id="UP000678251"/>
    </source>
</evidence>
<keyword evidence="5" id="KW-0547">Nucleotide-binding</keyword>
<dbReference type="GO" id="GO:0003968">
    <property type="term" value="F:RNA-directed RNA polymerase activity"/>
    <property type="evidence" value="ECO:0007669"/>
    <property type="project" value="UniProtKB-KW"/>
</dbReference>
<protein>
    <recommendedName>
        <fullName evidence="1">RNA-directed RNA polymerase</fullName>
        <ecNumber evidence="1">2.7.7.48</ecNumber>
    </recommendedName>
    <alternativeName>
        <fullName evidence="7">RNA replicase beta chain</fullName>
    </alternativeName>
</protein>
<evidence type="ECO:0000256" key="2">
    <source>
        <dbReference type="ARBA" id="ARBA00022484"/>
    </source>
</evidence>
<comment type="cofactor">
    <cofactor evidence="9">
        <name>Mg(2+)</name>
        <dbReference type="ChEBI" id="CHEBI:18420"/>
    </cofactor>
    <text evidence="9">Binds 2 Mg(2+) per subunit.</text>
</comment>
<dbReference type="EC" id="2.7.7.48" evidence="1"/>
<dbReference type="PROSITE" id="PS50522">
    <property type="entry name" value="RDRP_PHAGE"/>
    <property type="match status" value="1"/>
</dbReference>
<keyword evidence="2 11" id="KW-0696">RNA-directed RNA polymerase</keyword>
<name>A0A8S5L1H5_9VIRU</name>
<evidence type="ECO:0000256" key="8">
    <source>
        <dbReference type="ARBA" id="ARBA00048744"/>
    </source>
</evidence>
<dbReference type="Proteomes" id="UP000678251">
    <property type="component" value="Segment"/>
</dbReference>
<feature type="binding site" evidence="9">
    <location>
        <position position="334"/>
    </location>
    <ligand>
        <name>Mg(2+)</name>
        <dbReference type="ChEBI" id="CHEBI:18420"/>
        <label>2</label>
    </ligand>
</feature>
<evidence type="ECO:0000256" key="9">
    <source>
        <dbReference type="PIRSR" id="PIRSR605093-1"/>
    </source>
</evidence>
<evidence type="ECO:0000256" key="1">
    <source>
        <dbReference type="ARBA" id="ARBA00012494"/>
    </source>
</evidence>
<dbReference type="RefSeq" id="YP_010769533.1">
    <property type="nucleotide sequence ID" value="NC_074003.1"/>
</dbReference>
<dbReference type="InterPro" id="IPR007096">
    <property type="entry name" value="RNA-dir_Rpol_cat_phage"/>
</dbReference>
<dbReference type="KEGG" id="vg:80398577"/>
<evidence type="ECO:0000256" key="7">
    <source>
        <dbReference type="ARBA" id="ARBA00030248"/>
    </source>
</evidence>
<evidence type="ECO:0000256" key="6">
    <source>
        <dbReference type="ARBA" id="ARBA00022953"/>
    </source>
</evidence>
<dbReference type="SUPFAM" id="SSF56672">
    <property type="entry name" value="DNA/RNA polymerases"/>
    <property type="match status" value="1"/>
</dbReference>
<proteinExistence type="predicted"/>
<dbReference type="EMBL" id="BK013674">
    <property type="protein sequence ID" value="DAD50954.1"/>
    <property type="molecule type" value="Genomic_RNA"/>
</dbReference>
<feature type="binding site" evidence="9">
    <location>
        <position position="333"/>
    </location>
    <ligand>
        <name>Mg(2+)</name>
        <dbReference type="ChEBI" id="CHEBI:18420"/>
        <label>2</label>
    </ligand>
</feature>
<dbReference type="GO" id="GO:0046872">
    <property type="term" value="F:metal ion binding"/>
    <property type="evidence" value="ECO:0007669"/>
    <property type="project" value="UniProtKB-KW"/>
</dbReference>
<feature type="binding site" evidence="9">
    <location>
        <position position="250"/>
    </location>
    <ligand>
        <name>Mg(2+)</name>
        <dbReference type="ChEBI" id="CHEBI:18420"/>
        <label>2</label>
    </ligand>
</feature>
<reference evidence="11" key="1">
    <citation type="submission" date="2020-09" db="EMBL/GenBank/DDBJ databases">
        <title>Leviviricetes taxonomy.</title>
        <authorList>
            <person name="Stockdale S.R."/>
            <person name="Callanan J."/>
            <person name="Adriaenssens E.M."/>
            <person name="Kuhn J.H."/>
            <person name="Rumnieks J."/>
            <person name="Shkoporov A."/>
            <person name="Draper L.A."/>
            <person name="Ross P."/>
            <person name="Hill C."/>
        </authorList>
    </citation>
    <scope>NUCLEOTIDE SEQUENCE</scope>
</reference>
<evidence type="ECO:0000313" key="11">
    <source>
        <dbReference type="EMBL" id="DAD50954.1"/>
    </source>
</evidence>
<evidence type="ECO:0000256" key="3">
    <source>
        <dbReference type="ARBA" id="ARBA00022679"/>
    </source>
</evidence>
<evidence type="ECO:0000256" key="5">
    <source>
        <dbReference type="ARBA" id="ARBA00022741"/>
    </source>
</evidence>
<dbReference type="Pfam" id="PF03431">
    <property type="entry name" value="RNA_replicase_B"/>
    <property type="match status" value="1"/>
</dbReference>
<gene>
    <name evidence="11" type="primary">SRR6255733_1_3</name>
</gene>
<comment type="catalytic activity">
    <reaction evidence="8">
        <text>RNA(n) + a ribonucleoside 5'-triphosphate = RNA(n+1) + diphosphate</text>
        <dbReference type="Rhea" id="RHEA:21248"/>
        <dbReference type="Rhea" id="RHEA-COMP:14527"/>
        <dbReference type="Rhea" id="RHEA-COMP:17342"/>
        <dbReference type="ChEBI" id="CHEBI:33019"/>
        <dbReference type="ChEBI" id="CHEBI:61557"/>
        <dbReference type="ChEBI" id="CHEBI:140395"/>
        <dbReference type="EC" id="2.7.7.48"/>
    </reaction>
</comment>